<evidence type="ECO:0000313" key="4">
    <source>
        <dbReference type="EMBL" id="KSU07686.1"/>
    </source>
</evidence>
<proteinExistence type="predicted"/>
<evidence type="ECO:0000313" key="8">
    <source>
        <dbReference type="Proteomes" id="UP000053058"/>
    </source>
</evidence>
<reference evidence="7" key="4">
    <citation type="journal article" date="2020" name="Mol. Microbiol.">
        <title>The CWPS Rubik's cube: Linking diversity of cell wall polysaccharide structures with the encoded biosynthetic machinery of selected Lactococcus lactis strains.</title>
        <authorList>
            <person name="Mahony J."/>
            <person name="Frantzen C."/>
            <person name="Vinogradov E."/>
            <person name="Sadovskaya I."/>
            <person name="Theodorou I."/>
            <person name="Kelleher P."/>
            <person name="Chapot-Chartier M.P."/>
            <person name="Cambillau C."/>
            <person name="Holo H."/>
            <person name="van Sinderen D."/>
        </authorList>
    </citation>
    <scope>NUCLEOTIDE SEQUENCE</scope>
    <source>
        <strain evidence="7">223</strain>
    </source>
</reference>
<dbReference type="Proteomes" id="UP000053612">
    <property type="component" value="Unassembled WGS sequence"/>
</dbReference>
<dbReference type="EMBL" id="CP031926">
    <property type="protein sequence ID" value="QRZ34017.1"/>
    <property type="molecule type" value="Genomic_DNA"/>
</dbReference>
<evidence type="ECO:0000313" key="3">
    <source>
        <dbReference type="EMBL" id="ARE12584.1"/>
    </source>
</evidence>
<feature type="domain" description="AraC effector-binding" evidence="1">
    <location>
        <begin position="1"/>
        <end position="152"/>
    </location>
</feature>
<dbReference type="InterPro" id="IPR011256">
    <property type="entry name" value="Reg_factor_effector_dom_sf"/>
</dbReference>
<dbReference type="SUPFAM" id="SSF55136">
    <property type="entry name" value="Probable bacterial effector-binding domain"/>
    <property type="match status" value="1"/>
</dbReference>
<dbReference type="EMBL" id="LKLN01000009">
    <property type="protein sequence ID" value="KSU07686.1"/>
    <property type="molecule type" value="Genomic_DNA"/>
</dbReference>
<dbReference type="RefSeq" id="WP_010905253.1">
    <property type="nucleotide sequence ID" value="NZ_CAKMAO010000003.1"/>
</dbReference>
<reference evidence="2" key="6">
    <citation type="submission" date="2023-09" db="EMBL/GenBank/DDBJ databases">
        <title>Complete Genomes and Methylome analysis of Lactococcus lactis subs lactis strains.</title>
        <authorList>
            <person name="Fomenkov A."/>
            <person name="McDonnell B."/>
            <person name="Sun L."/>
            <person name="Van Sinderen D."/>
            <person name="Roberts R.J."/>
        </authorList>
    </citation>
    <scope>NUCLEOTIDE SEQUENCE</scope>
    <source>
        <strain evidence="2">229</strain>
    </source>
</reference>
<dbReference type="Gene3D" id="3.20.80.10">
    <property type="entry name" value="Regulatory factor, effector binding domain"/>
    <property type="match status" value="1"/>
</dbReference>
<reference evidence="5" key="3">
    <citation type="journal article" date="2017" name="Genome Announc.">
        <title>Draft Genome Sequences of 24 Lactococcus lactis Strains.</title>
        <authorList>
            <person name="Backus L."/>
            <person name="Wels M."/>
            <person name="Boekhorst J."/>
            <person name="Dijkstra A.R."/>
            <person name="Beerthuyzen M."/>
            <person name="Kelly W.J."/>
            <person name="Siezen R.J."/>
            <person name="van Hijum S.A."/>
            <person name="Bachmann H."/>
        </authorList>
    </citation>
    <scope>NUCLEOTIDE SEQUENCE</scope>
    <source>
        <strain evidence="4">KF282</strain>
        <strain evidence="5">LMG9447</strain>
        <strain evidence="6">M20</strain>
    </source>
</reference>
<dbReference type="EMBL" id="LKLS01000102">
    <property type="protein sequence ID" value="KSU18992.1"/>
    <property type="molecule type" value="Genomic_DNA"/>
</dbReference>
<dbReference type="AlphaFoldDB" id="A0A0A7SXN8"/>
<evidence type="ECO:0000313" key="7">
    <source>
        <dbReference type="EMBL" id="QRZ34017.1"/>
    </source>
</evidence>
<evidence type="ECO:0000313" key="11">
    <source>
        <dbReference type="Proteomes" id="UP000192067"/>
    </source>
</evidence>
<protein>
    <submittedName>
        <fullName evidence="2">GyrI-like domain-containing protein</fullName>
    </submittedName>
</protein>
<evidence type="ECO:0000313" key="9">
    <source>
        <dbReference type="Proteomes" id="UP000053612"/>
    </source>
</evidence>
<reference evidence="8 9" key="1">
    <citation type="submission" date="2015-10" db="EMBL/GenBank/DDBJ databases">
        <title>Draft Genome Sequences of 11 Lactococcus lactis subspecies cremoris strains.</title>
        <authorList>
            <person name="Wels M."/>
            <person name="Backus L."/>
            <person name="Boekhorst J."/>
            <person name="Dijkstra A."/>
            <person name="Beerthuizen M."/>
            <person name="Kelly W."/>
            <person name="Siezen R."/>
            <person name="Bachmann H."/>
            <person name="Van Hijum S."/>
        </authorList>
    </citation>
    <scope>NUCLEOTIDE SEQUENCE [LARGE SCALE GENOMIC DNA]</scope>
    <source>
        <strain evidence="8">KF282</strain>
        <strain evidence="9">LMG9449</strain>
        <strain evidence="10">M20</strain>
    </source>
</reference>
<dbReference type="Proteomes" id="UP000192067">
    <property type="component" value="Chromosome"/>
</dbReference>
<evidence type="ECO:0000313" key="10">
    <source>
        <dbReference type="Proteomes" id="UP000053719"/>
    </source>
</evidence>
<dbReference type="Proteomes" id="UP000663169">
    <property type="component" value="Chromosome"/>
</dbReference>
<dbReference type="InterPro" id="IPR029441">
    <property type="entry name" value="Cass2"/>
</dbReference>
<reference evidence="7" key="5">
    <citation type="submission" date="2023-04" db="EMBL/GenBank/DDBJ databases">
        <authorList>
            <person name="McDonnell B."/>
        </authorList>
    </citation>
    <scope>NUCLEOTIDE SEQUENCE</scope>
    <source>
        <strain evidence="7">223</strain>
    </source>
</reference>
<evidence type="ECO:0000259" key="1">
    <source>
        <dbReference type="SMART" id="SM00871"/>
    </source>
</evidence>
<name>A0A0A7SXN8_LACLL</name>
<evidence type="ECO:0000313" key="6">
    <source>
        <dbReference type="EMBL" id="KSU23144.1"/>
    </source>
</evidence>
<dbReference type="Proteomes" id="UP000053058">
    <property type="component" value="Unassembled WGS sequence"/>
</dbReference>
<dbReference type="SMART" id="SM00871">
    <property type="entry name" value="AraC_E_bind"/>
    <property type="match status" value="1"/>
</dbReference>
<dbReference type="EMBL" id="CP090823">
    <property type="protein sequence ID" value="ARD95254.1"/>
    <property type="molecule type" value="Genomic_DNA"/>
</dbReference>
<dbReference type="EMBL" id="CP015904">
    <property type="protein sequence ID" value="ARE12584.1"/>
    <property type="molecule type" value="Genomic_DNA"/>
</dbReference>
<sequence>MNIREVEKSSFSIIGKEGLGKAQEADIWIPPLWQEATNAFEEIIHLIKQPLTIWGAMSDESGQFKPWNNGGLYLAGVEVENSAQKPENWTKWTLPGFRYFVVETTTYEMNKTYSDMWNYLTQNDLKIVGAVQEHQSISAENPEELELWFPIERI</sequence>
<reference evidence="3 11" key="2">
    <citation type="journal article" date="2017" name="BMC Genomics">
        <title>Comparative and functional genomics of the Lactococcus lactis taxon; insights into evolution and niche adaptation.</title>
        <authorList>
            <person name="Kelleher P."/>
            <person name="Bottacini F."/>
            <person name="Mahony J."/>
            <person name="Kilcawley K.N."/>
            <person name="van Sinderen D."/>
        </authorList>
    </citation>
    <scope>NUCLEOTIDE SEQUENCE [LARGE SCALE GENOMIC DNA]</scope>
    <source>
        <strain evidence="3 11">UC11</strain>
    </source>
</reference>
<dbReference type="Pfam" id="PF14526">
    <property type="entry name" value="Cass2"/>
    <property type="match status" value="1"/>
</dbReference>
<accession>A0A0A7SXN8</accession>
<evidence type="ECO:0000313" key="2">
    <source>
        <dbReference type="EMBL" id="ARD95254.1"/>
    </source>
</evidence>
<dbReference type="OMA" id="VKCNIEN"/>
<evidence type="ECO:0000313" key="5">
    <source>
        <dbReference type="EMBL" id="KSU18992.1"/>
    </source>
</evidence>
<dbReference type="EMBL" id="LKLU01000007">
    <property type="protein sequence ID" value="KSU23144.1"/>
    <property type="molecule type" value="Genomic_DNA"/>
</dbReference>
<organism evidence="5 9">
    <name type="scientific">Lactococcus lactis subsp. lactis</name>
    <name type="common">Streptococcus lactis</name>
    <dbReference type="NCBI Taxonomy" id="1360"/>
    <lineage>
        <taxon>Bacteria</taxon>
        <taxon>Bacillati</taxon>
        <taxon>Bacillota</taxon>
        <taxon>Bacilli</taxon>
        <taxon>Lactobacillales</taxon>
        <taxon>Streptococcaceae</taxon>
        <taxon>Lactococcus</taxon>
    </lineage>
</organism>
<dbReference type="Proteomes" id="UP000053719">
    <property type="component" value="Unassembled WGS sequence"/>
</dbReference>
<dbReference type="InterPro" id="IPR010499">
    <property type="entry name" value="AraC_E-bd"/>
</dbReference>
<gene>
    <name evidence="4" type="ORF">KF282_0482</name>
    <name evidence="7" type="ORF">LL223_0354</name>
    <name evidence="2" type="ORF">LL229_0365</name>
    <name evidence="3" type="ORF">LLUC11_0248</name>
    <name evidence="5" type="ORF">LMG9449_1146</name>
    <name evidence="6" type="ORF">M20_0215</name>
</gene>
<dbReference type="Proteomes" id="UP001055586">
    <property type="component" value="Chromosome"/>
</dbReference>
<dbReference type="PATRIC" id="fig|1360.100.peg.195"/>